<evidence type="ECO:0000256" key="2">
    <source>
        <dbReference type="PROSITE-ProRule" id="PRU00339"/>
    </source>
</evidence>
<dbReference type="EMBL" id="JAMXLR010000011">
    <property type="protein sequence ID" value="MCO6042775.1"/>
    <property type="molecule type" value="Genomic_DNA"/>
</dbReference>
<dbReference type="RefSeq" id="WP_252850875.1">
    <property type="nucleotide sequence ID" value="NZ_JAMXLR010000011.1"/>
</dbReference>
<evidence type="ECO:0000313" key="6">
    <source>
        <dbReference type="EMBL" id="MCO6042775.1"/>
    </source>
</evidence>
<dbReference type="SMART" id="SM00028">
    <property type="entry name" value="TPR"/>
    <property type="match status" value="2"/>
</dbReference>
<dbReference type="InterPro" id="IPR036280">
    <property type="entry name" value="Multihaem_cyt_sf"/>
</dbReference>
<dbReference type="PROSITE" id="PS50005">
    <property type="entry name" value="TPR"/>
    <property type="match status" value="2"/>
</dbReference>
<dbReference type="Gene3D" id="1.10.1130.10">
    <property type="entry name" value="Flavocytochrome C3, Chain A"/>
    <property type="match status" value="2"/>
</dbReference>
<evidence type="ECO:0000259" key="5">
    <source>
        <dbReference type="Pfam" id="PF13435"/>
    </source>
</evidence>
<proteinExistence type="predicted"/>
<dbReference type="InterPro" id="IPR023155">
    <property type="entry name" value="Cyt_c-552/4"/>
</dbReference>
<feature type="repeat" description="TPR" evidence="2">
    <location>
        <begin position="655"/>
        <end position="688"/>
    </location>
</feature>
<dbReference type="Proteomes" id="UP001155241">
    <property type="component" value="Unassembled WGS sequence"/>
</dbReference>
<comment type="caution">
    <text evidence="6">The sequence shown here is derived from an EMBL/GenBank/DDBJ whole genome shotgun (WGS) entry which is preliminary data.</text>
</comment>
<keyword evidence="7" id="KW-1185">Reference proteome</keyword>
<accession>A0A9X2JE97</accession>
<feature type="repeat" description="TPR" evidence="2">
    <location>
        <begin position="579"/>
        <end position="612"/>
    </location>
</feature>
<dbReference type="InterPro" id="IPR011990">
    <property type="entry name" value="TPR-like_helical_dom_sf"/>
</dbReference>
<feature type="domain" description="Doubled CXXCH motif" evidence="4">
    <location>
        <begin position="325"/>
        <end position="354"/>
    </location>
</feature>
<dbReference type="Pfam" id="PF09699">
    <property type="entry name" value="Paired_CXXCH_1"/>
    <property type="match status" value="1"/>
</dbReference>
<evidence type="ECO:0000256" key="3">
    <source>
        <dbReference type="SAM" id="MobiDB-lite"/>
    </source>
</evidence>
<name>A0A9X2JE97_9BACT</name>
<keyword evidence="1" id="KW-0732">Signal</keyword>
<gene>
    <name evidence="6" type="ORF">NG895_02540</name>
</gene>
<feature type="region of interest" description="Disordered" evidence="3">
    <location>
        <begin position="742"/>
        <end position="768"/>
    </location>
</feature>
<dbReference type="PANTHER" id="PTHR35038:SF8">
    <property type="entry name" value="C-TYPE POLYHEME CYTOCHROME OMCC"/>
    <property type="match status" value="1"/>
</dbReference>
<evidence type="ECO:0000259" key="4">
    <source>
        <dbReference type="Pfam" id="PF09699"/>
    </source>
</evidence>
<sequence length="768" mass="87038">MSQHKMTIKNHRGGMWFWLVVLLCIVAAVGYVSADWYTTEPPDALASATYVGRSSCIECHQAEQDAFHGSDHDRAMELATEEAVLGDFNDTEFERFGVTTRFYRRGDEYWVNTEGPDGEYHDYQVKFTFGIDPLQQYMVEFPDGRVQVLRVSWDTIENRWFYVPPPDAPDERLPPDDPTHWTGIAQNWNTTCAECHSTDLKKNYDLKTNTYHTTYSEIDVSCEACHGPASLHVKLAKSQSLFWDRIHGYGLSKIKSLDPTPQIETCAKCHARRSEVHPDFRPGKRFADFYNTSLLREGLYYADGQIQDEVYVYGSFLQSRMHREGVRCSDCHNPHSLELKFEGNALCGQCHVPAKYDTPSHHHHKMDTPAASCVECHMPETKYMVVDPRRDHSIRVPRPDLTVSIGTPNVCNRCHDEPDETAQWAADKVVEWYGPKRPDDPHWAPAMAGGRQGDPDAEKLIVEALQRQNTPAIVQATLCDLLGRYPSDEASHALDNALKSQNSLVREAAVFNRRLDSFEQVQQKVIPALSDPVRTVRTAATLRMLELPRELFQQEGLPAAFAPALEDYKTQLHMADERAESHLRLAAIAEWKGDTPEAIEELRTAVRLEPYRSGTRAELARHLSAQPGQEMEVLRLRKEEIELLERDIEFLPESGDIRYRLGMLLYLVEDLNAAEKQLTEAIRLAPQNYQFALGLALLQQKLYEAGDDGALQRAGKTLRILHQLDPNSPDAANISRGLLQVRASREASREESDTEQAEGDSTPPTEGE</sequence>
<keyword evidence="2" id="KW-0802">TPR repeat</keyword>
<evidence type="ECO:0000313" key="7">
    <source>
        <dbReference type="Proteomes" id="UP001155241"/>
    </source>
</evidence>
<dbReference type="AlphaFoldDB" id="A0A9X2JE97"/>
<dbReference type="PANTHER" id="PTHR35038">
    <property type="entry name" value="DISSIMILATORY SULFITE REDUCTASE SIRA"/>
    <property type="match status" value="1"/>
</dbReference>
<evidence type="ECO:0008006" key="8">
    <source>
        <dbReference type="Google" id="ProtNLM"/>
    </source>
</evidence>
<feature type="domain" description="Cytochrome c-552/4" evidence="5">
    <location>
        <begin position="188"/>
        <end position="227"/>
    </location>
</feature>
<dbReference type="SUPFAM" id="SSF48452">
    <property type="entry name" value="TPR-like"/>
    <property type="match status" value="1"/>
</dbReference>
<dbReference type="InterPro" id="IPR051829">
    <property type="entry name" value="Multiheme_Cytochr_ET"/>
</dbReference>
<dbReference type="SUPFAM" id="SSF48695">
    <property type="entry name" value="Multiheme cytochromes"/>
    <property type="match status" value="1"/>
</dbReference>
<dbReference type="Gene3D" id="1.25.40.10">
    <property type="entry name" value="Tetratricopeptide repeat domain"/>
    <property type="match status" value="2"/>
</dbReference>
<protein>
    <recommendedName>
        <fullName evidence="8">Tetratricopeptide repeat protein</fullName>
    </recommendedName>
</protein>
<dbReference type="InterPro" id="IPR019734">
    <property type="entry name" value="TPR_rpt"/>
</dbReference>
<dbReference type="InterPro" id="IPR010177">
    <property type="entry name" value="Paired_CXXCH_1"/>
</dbReference>
<organism evidence="6 7">
    <name type="scientific">Aeoliella straminimaris</name>
    <dbReference type="NCBI Taxonomy" id="2954799"/>
    <lineage>
        <taxon>Bacteria</taxon>
        <taxon>Pseudomonadati</taxon>
        <taxon>Planctomycetota</taxon>
        <taxon>Planctomycetia</taxon>
        <taxon>Pirellulales</taxon>
        <taxon>Lacipirellulaceae</taxon>
        <taxon>Aeoliella</taxon>
    </lineage>
</organism>
<reference evidence="6" key="1">
    <citation type="submission" date="2022-06" db="EMBL/GenBank/DDBJ databases">
        <title>Aeoliella straminimaris, a novel planctomycete from sediments.</title>
        <authorList>
            <person name="Vitorino I.R."/>
            <person name="Lage O.M."/>
        </authorList>
    </citation>
    <scope>NUCLEOTIDE SEQUENCE</scope>
    <source>
        <strain evidence="6">ICT_H6.2</strain>
    </source>
</reference>
<dbReference type="Pfam" id="PF13435">
    <property type="entry name" value="Cytochrome_C554"/>
    <property type="match status" value="1"/>
</dbReference>
<evidence type="ECO:0000256" key="1">
    <source>
        <dbReference type="ARBA" id="ARBA00022729"/>
    </source>
</evidence>